<proteinExistence type="predicted"/>
<evidence type="ECO:0000313" key="4">
    <source>
        <dbReference type="Proteomes" id="UP000036987"/>
    </source>
</evidence>
<feature type="compositionally biased region" description="Basic and acidic residues" evidence="1">
    <location>
        <begin position="15"/>
        <end position="41"/>
    </location>
</feature>
<evidence type="ECO:0000259" key="2">
    <source>
        <dbReference type="Pfam" id="PF03732"/>
    </source>
</evidence>
<comment type="caution">
    <text evidence="3">The sequence shown here is derived from an EMBL/GenBank/DDBJ whole genome shotgun (WGS) entry which is preliminary data.</text>
</comment>
<evidence type="ECO:0000256" key="1">
    <source>
        <dbReference type="SAM" id="MobiDB-lite"/>
    </source>
</evidence>
<evidence type="ECO:0000313" key="3">
    <source>
        <dbReference type="EMBL" id="KMZ64631.1"/>
    </source>
</evidence>
<accession>A0A0K9P6J7</accession>
<dbReference type="OrthoDB" id="786775at2759"/>
<dbReference type="EMBL" id="LFYR01001125">
    <property type="protein sequence ID" value="KMZ64631.1"/>
    <property type="molecule type" value="Genomic_DNA"/>
</dbReference>
<dbReference type="PANTHER" id="PTHR33223:SF10">
    <property type="entry name" value="AMINOTRANSFERASE-LIKE PLANT MOBILE DOMAIN-CONTAINING PROTEIN"/>
    <property type="match status" value="1"/>
</dbReference>
<dbReference type="Proteomes" id="UP000036987">
    <property type="component" value="Unassembled WGS sequence"/>
</dbReference>
<sequence length="308" mass="36065">MRSGLKISRTHKSSSHREKERKNTNRSDRARKIIDKERDDSRVTSSLSEHLLTGKYPDKWVIPKLPEYKGTSDPETHVVKFIANMEDITDRQDLWCPLFVRILEEEAMNWYADLPSNNIHWFRDLKEYFVEAFGHRIKRRIDIGMLLTIIQGPIESLRRYITRFNETLIKIAKPTDGAAIMVLRAGLRPTRFLEKITDDPPRSLAEMLERAYRQMNTEETMDQRIKEVVSCGTQRPVRPNNQRGMINSGISTQLPNQREIYRDLKNKGVLPPAPSMRTKSLPYRNNGKYCEYHQDQGHPTEECRTLAR</sequence>
<feature type="region of interest" description="Disordered" evidence="1">
    <location>
        <begin position="1"/>
        <end position="41"/>
    </location>
</feature>
<dbReference type="InterPro" id="IPR005162">
    <property type="entry name" value="Retrotrans_gag_dom"/>
</dbReference>
<feature type="domain" description="Retrotransposon gag" evidence="2">
    <location>
        <begin position="98"/>
        <end position="189"/>
    </location>
</feature>
<dbReference type="PANTHER" id="PTHR33223">
    <property type="entry name" value="CCHC-TYPE DOMAIN-CONTAINING PROTEIN"/>
    <property type="match status" value="1"/>
</dbReference>
<dbReference type="AlphaFoldDB" id="A0A0K9P6J7"/>
<dbReference type="OMA" id="SINIFAR"/>
<dbReference type="Pfam" id="PF03732">
    <property type="entry name" value="Retrotrans_gag"/>
    <property type="match status" value="1"/>
</dbReference>
<protein>
    <recommendedName>
        <fullName evidence="2">Retrotransposon gag domain-containing protein</fullName>
    </recommendedName>
</protein>
<organism evidence="3 4">
    <name type="scientific">Zostera marina</name>
    <name type="common">Eelgrass</name>
    <dbReference type="NCBI Taxonomy" id="29655"/>
    <lineage>
        <taxon>Eukaryota</taxon>
        <taxon>Viridiplantae</taxon>
        <taxon>Streptophyta</taxon>
        <taxon>Embryophyta</taxon>
        <taxon>Tracheophyta</taxon>
        <taxon>Spermatophyta</taxon>
        <taxon>Magnoliopsida</taxon>
        <taxon>Liliopsida</taxon>
        <taxon>Zosteraceae</taxon>
        <taxon>Zostera</taxon>
    </lineage>
</organism>
<gene>
    <name evidence="3" type="ORF">ZOSMA_35G00880</name>
</gene>
<reference evidence="4" key="1">
    <citation type="journal article" date="2016" name="Nature">
        <title>The genome of the seagrass Zostera marina reveals angiosperm adaptation to the sea.</title>
        <authorList>
            <person name="Olsen J.L."/>
            <person name="Rouze P."/>
            <person name="Verhelst B."/>
            <person name="Lin Y.-C."/>
            <person name="Bayer T."/>
            <person name="Collen J."/>
            <person name="Dattolo E."/>
            <person name="De Paoli E."/>
            <person name="Dittami S."/>
            <person name="Maumus F."/>
            <person name="Michel G."/>
            <person name="Kersting A."/>
            <person name="Lauritano C."/>
            <person name="Lohaus R."/>
            <person name="Toepel M."/>
            <person name="Tonon T."/>
            <person name="Vanneste K."/>
            <person name="Amirebrahimi M."/>
            <person name="Brakel J."/>
            <person name="Bostroem C."/>
            <person name="Chovatia M."/>
            <person name="Grimwood J."/>
            <person name="Jenkins J.W."/>
            <person name="Jueterbock A."/>
            <person name="Mraz A."/>
            <person name="Stam W.T."/>
            <person name="Tice H."/>
            <person name="Bornberg-Bauer E."/>
            <person name="Green P.J."/>
            <person name="Pearson G.A."/>
            <person name="Procaccini G."/>
            <person name="Duarte C.M."/>
            <person name="Schmutz J."/>
            <person name="Reusch T.B.H."/>
            <person name="Van de Peer Y."/>
        </authorList>
    </citation>
    <scope>NUCLEOTIDE SEQUENCE [LARGE SCALE GENOMIC DNA]</scope>
    <source>
        <strain evidence="4">cv. Finnish</strain>
    </source>
</reference>
<keyword evidence="4" id="KW-1185">Reference proteome</keyword>
<name>A0A0K9P6J7_ZOSMR</name>